<accession>D0BLD8</accession>
<reference evidence="3" key="2">
    <citation type="submission" date="2011-10" db="EMBL/GenBank/DDBJ databases">
        <title>The Genome Sequence of Granulicatella elegans ATCC 700633.</title>
        <authorList>
            <consortium name="The Broad Institute Genome Sequencing Platform"/>
            <consortium name="The Broad Institute Genome Sequencing Center for Infectious Disease"/>
            <person name="Earl A."/>
            <person name="Ward D."/>
            <person name="Feldgarden M."/>
            <person name="Gevers D."/>
            <person name="Sibley C.D."/>
            <person name="Field T.R."/>
            <person name="Grinwis M."/>
            <person name="Eshaghurshan C.S."/>
            <person name="Surette M.G."/>
            <person name="Young S.K."/>
            <person name="Zeng Q."/>
            <person name="Gargeya S."/>
            <person name="Fitzgerald M."/>
            <person name="Haas B."/>
            <person name="Abouelleil A."/>
            <person name="Alvarado L."/>
            <person name="Arachchi H.M."/>
            <person name="Berlin A."/>
            <person name="Brown A."/>
            <person name="Chapman S.B."/>
            <person name="Chen Z."/>
            <person name="Dunbar C."/>
            <person name="Freedman E."/>
            <person name="Gearin G."/>
            <person name="Goldberg J."/>
            <person name="Griggs A."/>
            <person name="Gujja S."/>
            <person name="Heiman D."/>
            <person name="Howarth C."/>
            <person name="Larson L."/>
            <person name="Lui A."/>
            <person name="MacDonald P.J.P."/>
            <person name="Montmayeur A."/>
            <person name="Murphy C."/>
            <person name="Neiman D."/>
            <person name="Pearson M."/>
            <person name="Priest M."/>
            <person name="Roberts A."/>
            <person name="Saif S."/>
            <person name="Shea T."/>
            <person name="Shenoy N."/>
            <person name="Sisk P."/>
            <person name="Stolte C."/>
            <person name="Sykes S."/>
            <person name="Wortman J."/>
            <person name="Nusbaum C."/>
            <person name="Birren B."/>
        </authorList>
    </citation>
    <scope>NUCLEOTIDE SEQUENCE [LARGE SCALE GENOMIC DNA]</scope>
    <source>
        <strain evidence="3">ATCC 700633</strain>
    </source>
</reference>
<dbReference type="STRING" id="626369.HMPREF0446_00773"/>
<dbReference type="Gene3D" id="3.40.50.150">
    <property type="entry name" value="Vaccinia Virus protein VP39"/>
    <property type="match status" value="1"/>
</dbReference>
<evidence type="ECO:0000256" key="1">
    <source>
        <dbReference type="ARBA" id="ARBA00022679"/>
    </source>
</evidence>
<keyword evidence="1" id="KW-0808">Transferase</keyword>
<dbReference type="InterPro" id="IPR041698">
    <property type="entry name" value="Methyltransf_25"/>
</dbReference>
<sequence>MTYQIFAHVYDEVMDHEQYQLWVKFTKDSFKTYTSRNIQKVMELACGTGEVSTLLTEAGYQVTGVDLSSEMLDIAKEKYQQDYPSIDWVQKDMRDLKGLETFDAITLYSDSLCYLTEFEDTIKVFKSVYDHLEEDGLFLFDVHSLYQMQEVFPGYQYHYTSENLAFLWQSYELEEPGSVEHVIDMFVRDESQTSKALFEHFQEVHVEQTFPMEWYQEALEMVGFKKVWIKANFGESEVEEISPRWFFIALK</sequence>
<dbReference type="Gene3D" id="2.20.25.110">
    <property type="entry name" value="S-adenosyl-L-methionine-dependent methyltransferases"/>
    <property type="match status" value="1"/>
</dbReference>
<evidence type="ECO:0000313" key="4">
    <source>
        <dbReference type="Proteomes" id="UP000002939"/>
    </source>
</evidence>
<dbReference type="HOGENOM" id="CLU_069129_5_2_9"/>
<comment type="caution">
    <text evidence="3">The sequence shown here is derived from an EMBL/GenBank/DDBJ whole genome shotgun (WGS) entry which is preliminary data.</text>
</comment>
<gene>
    <name evidence="3" type="ORF">HMPREF0446_00773</name>
</gene>
<proteinExistence type="predicted"/>
<dbReference type="AlphaFoldDB" id="D0BLD8"/>
<dbReference type="SUPFAM" id="SSF53335">
    <property type="entry name" value="S-adenosyl-L-methionine-dependent methyltransferases"/>
    <property type="match status" value="1"/>
</dbReference>
<evidence type="ECO:0000259" key="2">
    <source>
        <dbReference type="Pfam" id="PF13649"/>
    </source>
</evidence>
<dbReference type="RefSeq" id="WP_006703046.1">
    <property type="nucleotide sequence ID" value="NZ_KI391971.1"/>
</dbReference>
<name>D0BLD8_9LACT</name>
<dbReference type="EMBL" id="ACRF02000008">
    <property type="protein sequence ID" value="EEW93891.1"/>
    <property type="molecule type" value="Genomic_DNA"/>
</dbReference>
<dbReference type="GO" id="GO:0016740">
    <property type="term" value="F:transferase activity"/>
    <property type="evidence" value="ECO:0007669"/>
    <property type="project" value="UniProtKB-KW"/>
</dbReference>
<dbReference type="Pfam" id="PF13649">
    <property type="entry name" value="Methyltransf_25"/>
    <property type="match status" value="1"/>
</dbReference>
<dbReference type="OrthoDB" id="9811589at2"/>
<organism evidence="3 4">
    <name type="scientific">Granulicatella elegans ATCC 700633</name>
    <dbReference type="NCBI Taxonomy" id="626369"/>
    <lineage>
        <taxon>Bacteria</taxon>
        <taxon>Bacillati</taxon>
        <taxon>Bacillota</taxon>
        <taxon>Bacilli</taxon>
        <taxon>Lactobacillales</taxon>
        <taxon>Carnobacteriaceae</taxon>
        <taxon>Granulicatella</taxon>
    </lineage>
</organism>
<protein>
    <recommendedName>
        <fullName evidence="2">Methyltransferase domain-containing protein</fullName>
    </recommendedName>
</protein>
<dbReference type="Proteomes" id="UP000002939">
    <property type="component" value="Unassembled WGS sequence"/>
</dbReference>
<dbReference type="eggNOG" id="COG2226">
    <property type="taxonomic scope" value="Bacteria"/>
</dbReference>
<evidence type="ECO:0000313" key="3">
    <source>
        <dbReference type="EMBL" id="EEW93891.1"/>
    </source>
</evidence>
<reference evidence="3" key="1">
    <citation type="submission" date="2009-09" db="EMBL/GenBank/DDBJ databases">
        <authorList>
            <consortium name="The Broad Institute Genome Sequencing Platform"/>
            <person name="Ward D."/>
            <person name="Feldgarden M."/>
            <person name="Earl A."/>
            <person name="Young S.K."/>
            <person name="Zeng Q."/>
            <person name="Koehrsen M."/>
            <person name="Alvarado L."/>
            <person name="Berlin A."/>
            <person name="Bochicchio J."/>
            <person name="Borenstein D."/>
            <person name="Chapman S.B."/>
            <person name="Chen Z."/>
            <person name="Engels R."/>
            <person name="Freedman E."/>
            <person name="Gellesch M."/>
            <person name="Goldberg J."/>
            <person name="Griggs A."/>
            <person name="Gujja S."/>
            <person name="Heilman E."/>
            <person name="Heiman D."/>
            <person name="Hepburn T."/>
            <person name="Howarth C."/>
            <person name="Jen D."/>
            <person name="Larson L."/>
            <person name="Lewis B."/>
            <person name="Mehta T."/>
            <person name="Park D."/>
            <person name="Pearson M."/>
            <person name="Roberts A."/>
            <person name="Saif S."/>
            <person name="Shea T."/>
            <person name="Shenoy N."/>
            <person name="Sisk P."/>
            <person name="Stolte C."/>
            <person name="Sykes S."/>
            <person name="Thomson T."/>
            <person name="Walk T."/>
            <person name="White J."/>
            <person name="Yandava C."/>
            <person name="Sibley C.D."/>
            <person name="Field T.R."/>
            <person name="Grinwis M."/>
            <person name="Eshaghurshan C.S."/>
            <person name="Surette M.G."/>
            <person name="Haas B."/>
            <person name="Nusbaum C."/>
            <person name="Birren B."/>
        </authorList>
    </citation>
    <scope>NUCLEOTIDE SEQUENCE [LARGE SCALE GENOMIC DNA]</scope>
    <source>
        <strain evidence="3">ATCC 700633</strain>
    </source>
</reference>
<dbReference type="CDD" id="cd02440">
    <property type="entry name" value="AdoMet_MTases"/>
    <property type="match status" value="1"/>
</dbReference>
<dbReference type="PANTHER" id="PTHR43861">
    <property type="entry name" value="TRANS-ACONITATE 2-METHYLTRANSFERASE-RELATED"/>
    <property type="match status" value="1"/>
</dbReference>
<feature type="domain" description="Methyltransferase" evidence="2">
    <location>
        <begin position="41"/>
        <end position="136"/>
    </location>
</feature>
<keyword evidence="4" id="KW-1185">Reference proteome</keyword>
<dbReference type="InterPro" id="IPR029063">
    <property type="entry name" value="SAM-dependent_MTases_sf"/>
</dbReference>